<evidence type="ECO:0000256" key="1">
    <source>
        <dbReference type="ARBA" id="ARBA00000381"/>
    </source>
</evidence>
<dbReference type="EMBL" id="CP109965">
    <property type="protein sequence ID" value="WAJ71008.1"/>
    <property type="molecule type" value="Genomic_DNA"/>
</dbReference>
<organism evidence="10 11">
    <name type="scientific">Catenovulum adriaticum</name>
    <dbReference type="NCBI Taxonomy" id="2984846"/>
    <lineage>
        <taxon>Bacteria</taxon>
        <taxon>Pseudomonadati</taxon>
        <taxon>Pseudomonadota</taxon>
        <taxon>Gammaproteobacteria</taxon>
        <taxon>Alteromonadales</taxon>
        <taxon>Alteromonadaceae</taxon>
        <taxon>Catenovulum</taxon>
    </lineage>
</organism>
<dbReference type="InterPro" id="IPR020103">
    <property type="entry name" value="PsdUridine_synth_cat_dom_sf"/>
</dbReference>
<dbReference type="RefSeq" id="WP_268075473.1">
    <property type="nucleotide sequence ID" value="NZ_CP109965.1"/>
</dbReference>
<feature type="domain" description="RNA-binding S4" evidence="9">
    <location>
        <begin position="21"/>
        <end position="82"/>
    </location>
</feature>
<gene>
    <name evidence="10" type="primary">rluC</name>
    <name evidence="10" type="ORF">OLW01_04180</name>
</gene>
<accession>A0ABY7AN70</accession>
<dbReference type="InterPro" id="IPR006225">
    <property type="entry name" value="PsdUridine_synth_RluC/D"/>
</dbReference>
<comment type="similarity">
    <text evidence="3 8">Belongs to the pseudouridine synthase RluA family.</text>
</comment>
<keyword evidence="6 8" id="KW-0413">Isomerase</keyword>
<dbReference type="SMART" id="SM00363">
    <property type="entry name" value="S4"/>
    <property type="match status" value="1"/>
</dbReference>
<keyword evidence="11" id="KW-1185">Reference proteome</keyword>
<dbReference type="Pfam" id="PF01479">
    <property type="entry name" value="S4"/>
    <property type="match status" value="1"/>
</dbReference>
<reference evidence="10" key="1">
    <citation type="submission" date="2022-10" db="EMBL/GenBank/DDBJ databases">
        <title>Catenovulum adriacola sp. nov. isolated in the Harbour of Susak.</title>
        <authorList>
            <person name="Schoch T."/>
            <person name="Reich S.J."/>
            <person name="Stoeferle S."/>
            <person name="Flaiz M."/>
            <person name="Kazda M."/>
            <person name="Riedel C.U."/>
            <person name="Duerre P."/>
        </authorList>
    </citation>
    <scope>NUCLEOTIDE SEQUENCE</scope>
    <source>
        <strain evidence="10">TS8</strain>
    </source>
</reference>
<evidence type="ECO:0000256" key="3">
    <source>
        <dbReference type="ARBA" id="ARBA00010876"/>
    </source>
</evidence>
<dbReference type="PANTHER" id="PTHR21600:SF92">
    <property type="entry name" value="RIBOSOMAL LARGE SUBUNIT PSEUDOURIDINE SYNTHASE C"/>
    <property type="match status" value="1"/>
</dbReference>
<dbReference type="Gene3D" id="3.10.290.10">
    <property type="entry name" value="RNA-binding S4 domain"/>
    <property type="match status" value="1"/>
</dbReference>
<dbReference type="NCBIfam" id="NF008249">
    <property type="entry name" value="PRK11025.1"/>
    <property type="match status" value="1"/>
</dbReference>
<evidence type="ECO:0000313" key="10">
    <source>
        <dbReference type="EMBL" id="WAJ71008.1"/>
    </source>
</evidence>
<evidence type="ECO:0000256" key="6">
    <source>
        <dbReference type="ARBA" id="ARBA00023235"/>
    </source>
</evidence>
<dbReference type="InterPro" id="IPR006145">
    <property type="entry name" value="PsdUridine_synth_RsuA/RluA"/>
</dbReference>
<dbReference type="InterPro" id="IPR006224">
    <property type="entry name" value="PsdUridine_synth_RluA-like_CS"/>
</dbReference>
<evidence type="ECO:0000256" key="5">
    <source>
        <dbReference type="ARBA" id="ARBA00022884"/>
    </source>
</evidence>
<dbReference type="InterPro" id="IPR002942">
    <property type="entry name" value="S4_RNA-bd"/>
</dbReference>
<keyword evidence="5 7" id="KW-0694">RNA-binding</keyword>
<dbReference type="InterPro" id="IPR036986">
    <property type="entry name" value="S4_RNA-bd_sf"/>
</dbReference>
<dbReference type="CDD" id="cd00165">
    <property type="entry name" value="S4"/>
    <property type="match status" value="1"/>
</dbReference>
<evidence type="ECO:0000256" key="2">
    <source>
        <dbReference type="ARBA" id="ARBA00002876"/>
    </source>
</evidence>
<evidence type="ECO:0000256" key="8">
    <source>
        <dbReference type="RuleBase" id="RU362028"/>
    </source>
</evidence>
<proteinExistence type="inferred from homology"/>
<dbReference type="CDD" id="cd02869">
    <property type="entry name" value="PseudoU_synth_RluA_like"/>
    <property type="match status" value="1"/>
</dbReference>
<protein>
    <recommendedName>
        <fullName evidence="8">Pseudouridine synthase</fullName>
        <ecNumber evidence="8">5.4.99.-</ecNumber>
    </recommendedName>
</protein>
<dbReference type="Proteomes" id="UP001163726">
    <property type="component" value="Chromosome"/>
</dbReference>
<evidence type="ECO:0000259" key="9">
    <source>
        <dbReference type="SMART" id="SM00363"/>
    </source>
</evidence>
<dbReference type="InterPro" id="IPR050188">
    <property type="entry name" value="RluA_PseudoU_synthase"/>
</dbReference>
<keyword evidence="4" id="KW-0698">rRNA processing</keyword>
<comment type="function">
    <text evidence="2">Responsible for synthesis of pseudouridine from uracil at positions 955, 2504 and 2580 in 23S ribosomal RNA.</text>
</comment>
<dbReference type="PROSITE" id="PS50889">
    <property type="entry name" value="S4"/>
    <property type="match status" value="1"/>
</dbReference>
<comment type="catalytic activity">
    <reaction evidence="8">
        <text>a uridine in RNA = a pseudouridine in RNA</text>
        <dbReference type="Rhea" id="RHEA:48348"/>
        <dbReference type="Rhea" id="RHEA-COMP:12068"/>
        <dbReference type="Rhea" id="RHEA-COMP:12069"/>
        <dbReference type="ChEBI" id="CHEBI:65314"/>
        <dbReference type="ChEBI" id="CHEBI:65315"/>
    </reaction>
</comment>
<dbReference type="EC" id="5.4.99.-" evidence="8"/>
<dbReference type="SUPFAM" id="SSF55174">
    <property type="entry name" value="Alpha-L RNA-binding motif"/>
    <property type="match status" value="1"/>
</dbReference>
<dbReference type="PROSITE" id="PS01129">
    <property type="entry name" value="PSI_RLU"/>
    <property type="match status" value="1"/>
</dbReference>
<dbReference type="Gene3D" id="3.30.2350.10">
    <property type="entry name" value="Pseudouridine synthase"/>
    <property type="match status" value="1"/>
</dbReference>
<comment type="catalytic activity">
    <reaction evidence="1">
        <text>uridine(955/2504/2580) in 23S rRNA = pseudouridine(955/2504/2580) in 23S rRNA</text>
        <dbReference type="Rhea" id="RHEA:42528"/>
        <dbReference type="Rhea" id="RHEA-COMP:10099"/>
        <dbReference type="Rhea" id="RHEA-COMP:10100"/>
        <dbReference type="ChEBI" id="CHEBI:65314"/>
        <dbReference type="ChEBI" id="CHEBI:65315"/>
        <dbReference type="EC" id="5.4.99.24"/>
    </reaction>
</comment>
<evidence type="ECO:0000256" key="4">
    <source>
        <dbReference type="ARBA" id="ARBA00022552"/>
    </source>
</evidence>
<dbReference type="SUPFAM" id="SSF55120">
    <property type="entry name" value="Pseudouridine synthase"/>
    <property type="match status" value="1"/>
</dbReference>
<evidence type="ECO:0000256" key="7">
    <source>
        <dbReference type="PROSITE-ProRule" id="PRU00182"/>
    </source>
</evidence>
<dbReference type="GO" id="GO:0160141">
    <property type="term" value="F:23S rRNA pseudouridine(955/2504/2580) synthase activity"/>
    <property type="evidence" value="ECO:0007669"/>
    <property type="project" value="UniProtKB-EC"/>
</dbReference>
<dbReference type="NCBIfam" id="TIGR00005">
    <property type="entry name" value="rluA_subfam"/>
    <property type="match status" value="1"/>
</dbReference>
<sequence>MKTNDHRSVYFLDIDEDNSGQRIDNWLKRELKGVPTSLIYRILRKGEVRVNKKRVKPEYKLKSGDLLRIPPIRVDEKKEADFVAGDRLKKVIEDSVLFEDEVMIVINKPSGIAVHGGSGLNFGVIETLRQIRPNVHQLELVHRLDKDTSGCLMIAKKRSALRNLHEQLRTKVVDKRYWALVSGEWPAKLRRVELPLFKNETAANGRNVKVDQQRGKASQTRFKVLRRFNQATLVEAFPVTGRTHQIRVHATESGHPIALDDRYGDSEFDKKMKKAGVNRLFLHAASLTFVHPRREEKITMEAPLEPALQQSLERLASEVKGKR</sequence>
<evidence type="ECO:0000313" key="11">
    <source>
        <dbReference type="Proteomes" id="UP001163726"/>
    </source>
</evidence>
<dbReference type="PANTHER" id="PTHR21600">
    <property type="entry name" value="MITOCHONDRIAL RNA PSEUDOURIDINE SYNTHASE"/>
    <property type="match status" value="1"/>
</dbReference>
<dbReference type="Pfam" id="PF00849">
    <property type="entry name" value="PseudoU_synth_2"/>
    <property type="match status" value="1"/>
</dbReference>
<name>A0ABY7AN70_9ALTE</name>